<dbReference type="Proteomes" id="UP000887568">
    <property type="component" value="Unplaced"/>
</dbReference>
<evidence type="ECO:0000256" key="2">
    <source>
        <dbReference type="ARBA" id="ARBA00004541"/>
    </source>
</evidence>
<dbReference type="GO" id="GO:0007034">
    <property type="term" value="P:vacuolar transport"/>
    <property type="evidence" value="ECO:0007669"/>
    <property type="project" value="TreeGrafter"/>
</dbReference>
<feature type="region of interest" description="Disordered" evidence="6">
    <location>
        <begin position="1"/>
        <end position="42"/>
    </location>
</feature>
<dbReference type="EnsemblMetazoa" id="XM_038218401.1">
    <property type="protein sequence ID" value="XP_038074329.1"/>
    <property type="gene ID" value="LOC119742469"/>
</dbReference>
<reference evidence="7" key="1">
    <citation type="submission" date="2022-11" db="UniProtKB">
        <authorList>
            <consortium name="EnsemblMetazoa"/>
        </authorList>
    </citation>
    <scope>IDENTIFICATION</scope>
</reference>
<evidence type="ECO:0000256" key="1">
    <source>
        <dbReference type="ARBA" id="ARBA00004412"/>
    </source>
</evidence>
<dbReference type="PANTHER" id="PTHR13364">
    <property type="entry name" value="DEFECTIVE SPERMATOGENESIS PROTEIN 39"/>
    <property type="match status" value="1"/>
</dbReference>
<keyword evidence="4" id="KW-0967">Endosome</keyword>
<keyword evidence="5" id="KW-0968">Cytoplasmic vesicle</keyword>
<name>A0A914BE36_PATMI</name>
<dbReference type="OrthoDB" id="9977282at2759"/>
<protein>
    <submittedName>
        <fullName evidence="7">Uncharacterized protein</fullName>
    </submittedName>
</protein>
<evidence type="ECO:0000256" key="3">
    <source>
        <dbReference type="ARBA" id="ARBA00004603"/>
    </source>
</evidence>
<feature type="compositionally biased region" description="Polar residues" evidence="6">
    <location>
        <begin position="88"/>
        <end position="97"/>
    </location>
</feature>
<dbReference type="OMA" id="PEMVIEC"/>
<dbReference type="GO" id="GO:0006886">
    <property type="term" value="P:intracellular protein transport"/>
    <property type="evidence" value="ECO:0007669"/>
    <property type="project" value="TreeGrafter"/>
</dbReference>
<evidence type="ECO:0000313" key="7">
    <source>
        <dbReference type="EnsemblMetazoa" id="XP_038074329.1"/>
    </source>
</evidence>
<evidence type="ECO:0000256" key="6">
    <source>
        <dbReference type="SAM" id="MobiDB-lite"/>
    </source>
</evidence>
<dbReference type="PANTHER" id="PTHR13364:SF6">
    <property type="entry name" value="SPERMATOGENESIS-DEFECTIVE PROTEIN 39 HOMOLOG"/>
    <property type="match status" value="1"/>
</dbReference>
<evidence type="ECO:0000256" key="4">
    <source>
        <dbReference type="ARBA" id="ARBA00022753"/>
    </source>
</evidence>
<dbReference type="RefSeq" id="XP_038074329.1">
    <property type="nucleotide sequence ID" value="XM_038218401.1"/>
</dbReference>
<dbReference type="GO" id="GO:0005770">
    <property type="term" value="C:late endosome"/>
    <property type="evidence" value="ECO:0007669"/>
    <property type="project" value="UniProtKB-SubCell"/>
</dbReference>
<sequence>MAFNAPGDDADDDKLDDYWHMSSRTGRTKSSNFFDDFSPDNDGRSVFGADKSQALSFKETMKAAGLGLDEDEEEQDTIIDWDGKLSSVTFSTKGSSQPKPPRPSTMPQSARGTVGVTAKPARTIASSYATSAPSGAVSTRNQPSGMRNGSVLLTPDSVVKGGGRPHSASFSTEGADKRAMDERSTHSTGSSSASIEDAIRRDSKPTLAEMSKLQAEVQALRRKLKSVERSRWAALPVADTVTRIITGEPYSLEPYRSLQDKLSLLDVAIGYHDGNAILTIVMFLRRTLSKTVFYDEMRRRPVAASQYIAFIKKQNEQSDNVASEMGQLGRIEDAALWRYKEATENQVPHGQLMNLKEVHSLWFDKSATLATESEHIKEHISLLNRQLQIEAMDERAQREGKPPFKEFPRKFTLYFKSVITTLFYCCYYHYGEPEVSVGSPLGMRQFHKLTEKQYLFTVLLSRIMLRRWLDLDGLLTSKNWRGKATMKSAVKFEQVVEILVQQNAPHDALDKYLKYIEDPESRISLAMKLTRHAVVVDALIQVKDRQRLLKYQSKVPGGTPEARRIEDVMRNSTVKWKN</sequence>
<comment type="subcellular location">
    <subcellularLocation>
        <location evidence="2">Cytoplasmic vesicle</location>
    </subcellularLocation>
    <subcellularLocation>
        <location evidence="1">Early endosome</location>
    </subcellularLocation>
    <subcellularLocation>
        <location evidence="3">Late endosome</location>
    </subcellularLocation>
</comment>
<accession>A0A914BE36</accession>
<organism evidence="7 8">
    <name type="scientific">Patiria miniata</name>
    <name type="common">Bat star</name>
    <name type="synonym">Asterina miniata</name>
    <dbReference type="NCBI Taxonomy" id="46514"/>
    <lineage>
        <taxon>Eukaryota</taxon>
        <taxon>Metazoa</taxon>
        <taxon>Echinodermata</taxon>
        <taxon>Eleutherozoa</taxon>
        <taxon>Asterozoa</taxon>
        <taxon>Asteroidea</taxon>
        <taxon>Valvatacea</taxon>
        <taxon>Valvatida</taxon>
        <taxon>Asterinidae</taxon>
        <taxon>Patiria</taxon>
    </lineage>
</organism>
<dbReference type="InterPro" id="IPR040057">
    <property type="entry name" value="Spe-39"/>
</dbReference>
<dbReference type="GeneID" id="119742469"/>
<feature type="compositionally biased region" description="Polar residues" evidence="6">
    <location>
        <begin position="124"/>
        <end position="147"/>
    </location>
</feature>
<feature type="region of interest" description="Disordered" evidence="6">
    <location>
        <begin position="88"/>
        <end position="198"/>
    </location>
</feature>
<feature type="compositionally biased region" description="Basic and acidic residues" evidence="6">
    <location>
        <begin position="174"/>
        <end position="185"/>
    </location>
</feature>
<proteinExistence type="predicted"/>
<dbReference type="CTD" id="63894"/>
<evidence type="ECO:0000313" key="8">
    <source>
        <dbReference type="Proteomes" id="UP000887568"/>
    </source>
</evidence>
<keyword evidence="8" id="KW-1185">Reference proteome</keyword>
<dbReference type="GO" id="GO:0005769">
    <property type="term" value="C:early endosome"/>
    <property type="evidence" value="ECO:0007669"/>
    <property type="project" value="UniProtKB-SubCell"/>
</dbReference>
<evidence type="ECO:0000256" key="5">
    <source>
        <dbReference type="ARBA" id="ARBA00023329"/>
    </source>
</evidence>
<dbReference type="AlphaFoldDB" id="A0A914BE36"/>